<gene>
    <name evidence="2" type="ORF">RRG08_003232</name>
</gene>
<reference evidence="2" key="1">
    <citation type="journal article" date="2023" name="G3 (Bethesda)">
        <title>A reference genome for the long-term kleptoplast-retaining sea slug Elysia crispata morphotype clarki.</title>
        <authorList>
            <person name="Eastman K.E."/>
            <person name="Pendleton A.L."/>
            <person name="Shaikh M.A."/>
            <person name="Suttiyut T."/>
            <person name="Ogas R."/>
            <person name="Tomko P."/>
            <person name="Gavelis G."/>
            <person name="Widhalm J.R."/>
            <person name="Wisecaver J.H."/>
        </authorList>
    </citation>
    <scope>NUCLEOTIDE SEQUENCE</scope>
    <source>
        <strain evidence="2">ECLA1</strain>
    </source>
</reference>
<accession>A0AAE1E882</accession>
<evidence type="ECO:0000313" key="3">
    <source>
        <dbReference type="Proteomes" id="UP001283361"/>
    </source>
</evidence>
<organism evidence="2 3">
    <name type="scientific">Elysia crispata</name>
    <name type="common">lettuce slug</name>
    <dbReference type="NCBI Taxonomy" id="231223"/>
    <lineage>
        <taxon>Eukaryota</taxon>
        <taxon>Metazoa</taxon>
        <taxon>Spiralia</taxon>
        <taxon>Lophotrochozoa</taxon>
        <taxon>Mollusca</taxon>
        <taxon>Gastropoda</taxon>
        <taxon>Heterobranchia</taxon>
        <taxon>Euthyneura</taxon>
        <taxon>Panpulmonata</taxon>
        <taxon>Sacoglossa</taxon>
        <taxon>Placobranchoidea</taxon>
        <taxon>Plakobranchidae</taxon>
        <taxon>Elysia</taxon>
    </lineage>
</organism>
<dbReference type="AlphaFoldDB" id="A0AAE1E882"/>
<evidence type="ECO:0000313" key="2">
    <source>
        <dbReference type="EMBL" id="KAK3796513.1"/>
    </source>
</evidence>
<feature type="region of interest" description="Disordered" evidence="1">
    <location>
        <begin position="79"/>
        <end position="103"/>
    </location>
</feature>
<evidence type="ECO:0000256" key="1">
    <source>
        <dbReference type="SAM" id="MobiDB-lite"/>
    </source>
</evidence>
<name>A0AAE1E882_9GAST</name>
<proteinExistence type="predicted"/>
<protein>
    <submittedName>
        <fullName evidence="2">Uncharacterized protein</fullName>
    </submittedName>
</protein>
<sequence length="103" mass="11326">MFCAWIKFKTWKLGTYVDEGSPLWHMLTIANPITSATLTLNSEAVDLSSAEQSLVSPLIPDQRFGNLQQTNVRIGAISTLSSSSSPSRRLDNRNVPSCLQDTV</sequence>
<feature type="compositionally biased region" description="Polar residues" evidence="1">
    <location>
        <begin position="94"/>
        <end position="103"/>
    </location>
</feature>
<dbReference type="Proteomes" id="UP001283361">
    <property type="component" value="Unassembled WGS sequence"/>
</dbReference>
<dbReference type="EMBL" id="JAWDGP010000875">
    <property type="protein sequence ID" value="KAK3796513.1"/>
    <property type="molecule type" value="Genomic_DNA"/>
</dbReference>
<comment type="caution">
    <text evidence="2">The sequence shown here is derived from an EMBL/GenBank/DDBJ whole genome shotgun (WGS) entry which is preliminary data.</text>
</comment>
<keyword evidence="3" id="KW-1185">Reference proteome</keyword>